<dbReference type="eggNOG" id="COG0071">
    <property type="taxonomic scope" value="Bacteria"/>
</dbReference>
<keyword evidence="5" id="KW-0346">Stress response</keyword>
<name>Q2JDT4_FRACC</name>
<accession>Q2JDT4</accession>
<dbReference type="Proteomes" id="UP000001937">
    <property type="component" value="Chromosome"/>
</dbReference>
<sequence length="195" mass="21006">MSTYLWDPFASLGRMDREFDEIVRRVWGPRRPVLTGRSSVTEFAVPSADVVTEGADVLINLELPGVDVERDVAVEIDRGRLVVRGKRAAGSESEHAGRVHRERWHGSFRREFRLPEGVEAQRISATYDRGILTVRLVGAAAEPKATRIEITPVVGDARPAEVVEGGSPGLPAESAESATPRSAEPATPAAAGSTA</sequence>
<dbReference type="STRING" id="106370.Francci3_1179"/>
<evidence type="ECO:0000256" key="2">
    <source>
        <dbReference type="RuleBase" id="RU003616"/>
    </source>
</evidence>
<dbReference type="AlphaFoldDB" id="Q2JDT4"/>
<dbReference type="InterPro" id="IPR008978">
    <property type="entry name" value="HSP20-like_chaperone"/>
</dbReference>
<comment type="similarity">
    <text evidence="1 2">Belongs to the small heat shock protein (HSP20) family.</text>
</comment>
<reference evidence="5 6" key="1">
    <citation type="journal article" date="2007" name="Genome Res.">
        <title>Genome characteristics of facultatively symbiotic Frankia sp. strains reflect host range and host plant biogeography.</title>
        <authorList>
            <person name="Normand P."/>
            <person name="Lapierre P."/>
            <person name="Tisa L.S."/>
            <person name="Gogarten J.P."/>
            <person name="Alloisio N."/>
            <person name="Bagnarol E."/>
            <person name="Bassi C.A."/>
            <person name="Berry A.M."/>
            <person name="Bickhart D.M."/>
            <person name="Choisne N."/>
            <person name="Couloux A."/>
            <person name="Cournoyer B."/>
            <person name="Cruveiller S."/>
            <person name="Daubin V."/>
            <person name="Demange N."/>
            <person name="Francino M.P."/>
            <person name="Goltsman E."/>
            <person name="Huang Y."/>
            <person name="Kopp O.R."/>
            <person name="Labarre L."/>
            <person name="Lapidus A."/>
            <person name="Lavire C."/>
            <person name="Marechal J."/>
            <person name="Martinez M."/>
            <person name="Mastronunzio J.E."/>
            <person name="Mullin B.C."/>
            <person name="Niemann J."/>
            <person name="Pujic P."/>
            <person name="Rawnsley T."/>
            <person name="Rouy Z."/>
            <person name="Schenowitz C."/>
            <person name="Sellstedt A."/>
            <person name="Tavares F."/>
            <person name="Tomkins J.P."/>
            <person name="Vallenet D."/>
            <person name="Valverde C."/>
            <person name="Wall L.G."/>
            <person name="Wang Y."/>
            <person name="Medigue C."/>
            <person name="Benson D.R."/>
        </authorList>
    </citation>
    <scope>NUCLEOTIDE SEQUENCE [LARGE SCALE GENOMIC DNA]</scope>
    <source>
        <strain evidence="6">DSM 45818 / CECT 9043 / CcI3</strain>
    </source>
</reference>
<dbReference type="PROSITE" id="PS01031">
    <property type="entry name" value="SHSP"/>
    <property type="match status" value="1"/>
</dbReference>
<evidence type="ECO:0000256" key="3">
    <source>
        <dbReference type="SAM" id="MobiDB-lite"/>
    </source>
</evidence>
<dbReference type="SUPFAM" id="SSF49764">
    <property type="entry name" value="HSP20-like chaperones"/>
    <property type="match status" value="1"/>
</dbReference>
<protein>
    <submittedName>
        <fullName evidence="5">Heat shock protein Hsp20</fullName>
    </submittedName>
</protein>
<evidence type="ECO:0000256" key="1">
    <source>
        <dbReference type="PROSITE-ProRule" id="PRU00285"/>
    </source>
</evidence>
<keyword evidence="6" id="KW-1185">Reference proteome</keyword>
<dbReference type="OrthoDB" id="3855217at2"/>
<evidence type="ECO:0000313" key="6">
    <source>
        <dbReference type="Proteomes" id="UP000001937"/>
    </source>
</evidence>
<evidence type="ECO:0000313" key="5">
    <source>
        <dbReference type="EMBL" id="ABD10558.1"/>
    </source>
</evidence>
<dbReference type="HOGENOM" id="CLU_046737_2_0_11"/>
<proteinExistence type="inferred from homology"/>
<dbReference type="InterPro" id="IPR031107">
    <property type="entry name" value="Small_HSP"/>
</dbReference>
<dbReference type="InterPro" id="IPR002068">
    <property type="entry name" value="A-crystallin/Hsp20_dom"/>
</dbReference>
<evidence type="ECO:0000259" key="4">
    <source>
        <dbReference type="PROSITE" id="PS01031"/>
    </source>
</evidence>
<dbReference type="PANTHER" id="PTHR11527">
    <property type="entry name" value="HEAT-SHOCK PROTEIN 20 FAMILY MEMBER"/>
    <property type="match status" value="1"/>
</dbReference>
<dbReference type="KEGG" id="fra:Francci3_1179"/>
<dbReference type="Gene3D" id="2.60.40.790">
    <property type="match status" value="1"/>
</dbReference>
<dbReference type="PhylomeDB" id="Q2JDT4"/>
<dbReference type="CDD" id="cd06464">
    <property type="entry name" value="ACD_sHsps-like"/>
    <property type="match status" value="1"/>
</dbReference>
<feature type="domain" description="SHSP" evidence="4">
    <location>
        <begin position="39"/>
        <end position="153"/>
    </location>
</feature>
<dbReference type="Pfam" id="PF00011">
    <property type="entry name" value="HSP20"/>
    <property type="match status" value="1"/>
</dbReference>
<organism evidence="5 6">
    <name type="scientific">Frankia casuarinae (strain DSM 45818 / CECT 9043 / HFP020203 / CcI3)</name>
    <dbReference type="NCBI Taxonomy" id="106370"/>
    <lineage>
        <taxon>Bacteria</taxon>
        <taxon>Bacillati</taxon>
        <taxon>Actinomycetota</taxon>
        <taxon>Actinomycetes</taxon>
        <taxon>Frankiales</taxon>
        <taxon>Frankiaceae</taxon>
        <taxon>Frankia</taxon>
    </lineage>
</organism>
<dbReference type="EMBL" id="CP000249">
    <property type="protein sequence ID" value="ABD10558.1"/>
    <property type="molecule type" value="Genomic_DNA"/>
</dbReference>
<gene>
    <name evidence="5" type="ordered locus">Francci3_1179</name>
</gene>
<dbReference type="RefSeq" id="WP_011435625.1">
    <property type="nucleotide sequence ID" value="NC_007777.1"/>
</dbReference>
<feature type="region of interest" description="Disordered" evidence="3">
    <location>
        <begin position="158"/>
        <end position="195"/>
    </location>
</feature>